<dbReference type="AlphaFoldDB" id="A0AAF0BWA2"/>
<evidence type="ECO:0000313" key="3">
    <source>
        <dbReference type="EMBL" id="WCO67209.1"/>
    </source>
</evidence>
<gene>
    <name evidence="3" type="ORF">PO878_00545</name>
</gene>
<dbReference type="EMBL" id="CP116942">
    <property type="protein sequence ID" value="WCO67209.1"/>
    <property type="molecule type" value="Genomic_DNA"/>
</dbReference>
<feature type="transmembrane region" description="Helical" evidence="2">
    <location>
        <begin position="37"/>
        <end position="56"/>
    </location>
</feature>
<keyword evidence="2" id="KW-0812">Transmembrane</keyword>
<proteinExistence type="predicted"/>
<feature type="compositionally biased region" description="Low complexity" evidence="1">
    <location>
        <begin position="160"/>
        <end position="178"/>
    </location>
</feature>
<reference evidence="3" key="1">
    <citation type="submission" date="2023-01" db="EMBL/GenBank/DDBJ databases">
        <title>The diversity of Class Acidimicrobiia in South China Sea sediment environments and the proposal of Iamia marina sp. nov., a novel species of the genus Iamia.</title>
        <authorList>
            <person name="He Y."/>
            <person name="Tian X."/>
        </authorList>
    </citation>
    <scope>NUCLEOTIDE SEQUENCE</scope>
    <source>
        <strain evidence="3">DSM 19957</strain>
    </source>
</reference>
<evidence type="ECO:0000256" key="1">
    <source>
        <dbReference type="SAM" id="MobiDB-lite"/>
    </source>
</evidence>
<feature type="transmembrane region" description="Helical" evidence="2">
    <location>
        <begin position="122"/>
        <end position="143"/>
    </location>
</feature>
<accession>A0AAF0BWA2</accession>
<organism evidence="3 4">
    <name type="scientific">Iamia majanohamensis</name>
    <dbReference type="NCBI Taxonomy" id="467976"/>
    <lineage>
        <taxon>Bacteria</taxon>
        <taxon>Bacillati</taxon>
        <taxon>Actinomycetota</taxon>
        <taxon>Acidimicrobiia</taxon>
        <taxon>Acidimicrobiales</taxon>
        <taxon>Iamiaceae</taxon>
        <taxon>Iamia</taxon>
    </lineage>
</organism>
<name>A0AAF0BWA2_9ACTN</name>
<dbReference type="Proteomes" id="UP001216390">
    <property type="component" value="Chromosome"/>
</dbReference>
<feature type="region of interest" description="Disordered" evidence="1">
    <location>
        <begin position="1"/>
        <end position="25"/>
    </location>
</feature>
<feature type="compositionally biased region" description="Low complexity" evidence="1">
    <location>
        <begin position="1"/>
        <end position="11"/>
    </location>
</feature>
<keyword evidence="2" id="KW-1133">Transmembrane helix</keyword>
<evidence type="ECO:0000256" key="2">
    <source>
        <dbReference type="SAM" id="Phobius"/>
    </source>
</evidence>
<evidence type="ECO:0000313" key="4">
    <source>
        <dbReference type="Proteomes" id="UP001216390"/>
    </source>
</evidence>
<keyword evidence="2" id="KW-0472">Membrane</keyword>
<keyword evidence="4" id="KW-1185">Reference proteome</keyword>
<dbReference type="RefSeq" id="WP_272736731.1">
    <property type="nucleotide sequence ID" value="NZ_CP116942.1"/>
</dbReference>
<protein>
    <submittedName>
        <fullName evidence="3">Uncharacterized protein</fullName>
    </submittedName>
</protein>
<sequence length="186" mass="18614">MDAAPDAVADPGPGPAPPDLAAGPDALPPTALGRASVALAAVALVCFLAALVLATLPVRTPGVQDCGAPAAYLAAGRLDVIPDAQDRILGPDGEPLTLDAETAQAARDQPCRERVAVRAVPAGGLVVVGTLLGLAAFAVEVLVVRPRRRRAWRAAVLASPGPDALAAPPTAPTTSPWPEGGTEADR</sequence>
<feature type="region of interest" description="Disordered" evidence="1">
    <location>
        <begin position="160"/>
        <end position="186"/>
    </location>
</feature>
<dbReference type="KEGG" id="ima:PO878_00545"/>